<feature type="disulfide bond" evidence="32">
    <location>
        <begin position="220"/>
        <end position="249"/>
    </location>
</feature>
<keyword evidence="25 32" id="KW-0472">Membrane</keyword>
<evidence type="ECO:0000256" key="6">
    <source>
        <dbReference type="ARBA" id="ARBA00004650"/>
    </source>
</evidence>
<evidence type="ECO:0000256" key="8">
    <source>
        <dbReference type="ARBA" id="ARBA00022510"/>
    </source>
</evidence>
<evidence type="ECO:0000256" key="20">
    <source>
        <dbReference type="ARBA" id="ARBA00022879"/>
    </source>
</evidence>
<evidence type="ECO:0000256" key="15">
    <source>
        <dbReference type="ARBA" id="ARBA00022703"/>
    </source>
</evidence>
<comment type="subunit">
    <text evidence="32">The mature envelope protein (Env) consists of a homotrimer of non-covalently associated gp120-gp41 heterodimers. The resulting complex protrudes from the virus surface as a spike. There seems to be as few as 10 spikes on the average virion. Surface protein gp120 interacts with host CD4, CCR5 and CXCR4. Gp120 also interacts with the C-type lectins CD209/DC-SIGN and CLEC4M/DC-SIGNR (collectively referred to as DC-SIGN(R)). Gp120 and gp41 interact with GalCer. Gp120 interacts with host ITGA4/ITGB7 complex; on CD4+ T-cells, this interaction results in rapid activation of integrin ITGAL/LFA-1, which facilitates efficient cell-to-cell spreading of HIV-1. Gp120 interacts with cell-associated heparan sulfate; this interaction increases virus infectivity on permissive cells and may be involved in infection of CD4- cells.</text>
</comment>
<evidence type="ECO:0000256" key="25">
    <source>
        <dbReference type="ARBA" id="ARBA00023136"/>
    </source>
</evidence>
<dbReference type="GO" id="GO:0075512">
    <property type="term" value="P:clathrin-dependent endocytosis of virus by host cell"/>
    <property type="evidence" value="ECO:0007669"/>
    <property type="project" value="UniProtKB-UniRule"/>
</dbReference>
<feature type="transmembrane region" description="Helical" evidence="33">
    <location>
        <begin position="674"/>
        <end position="701"/>
    </location>
</feature>
<keyword evidence="9 32" id="KW-1032">Host cell membrane</keyword>
<keyword evidence="26 32" id="KW-0564">Palmitate</keyword>
<comment type="subcellular location">
    <molecule>Transmembrane protein gp41</molecule>
    <subcellularLocation>
        <location evidence="32">Virion membrane</location>
        <topology evidence="32">Single-pass type I membrane protein</topology>
    </subcellularLocation>
    <subcellularLocation>
        <location evidence="32">Host cell membrane</location>
        <topology evidence="32">Single-pass type I membrane protein</topology>
    </subcellularLocation>
    <subcellularLocation>
        <location evidence="32">Host endosome membrane</location>
        <topology evidence="32">Single-pass type I membrane protein</topology>
    </subcellularLocation>
    <text evidence="32">It is probably concentrated at the site of budding and incorporated into the virions possibly by contacts between the cytoplasmic tail of Env and the N-terminus of Gag.</text>
</comment>
<keyword evidence="11 32" id="KW-0945">Host-virus interaction</keyword>
<dbReference type="FunFam" id="2.170.40.20:FF:000003">
    <property type="entry name" value="Envelope glycoprotein gp160"/>
    <property type="match status" value="1"/>
</dbReference>
<evidence type="ECO:0000256" key="32">
    <source>
        <dbReference type="HAMAP-Rule" id="MF_04083"/>
    </source>
</evidence>
<evidence type="ECO:0000256" key="21">
    <source>
        <dbReference type="ARBA" id="ARBA00022890"/>
    </source>
</evidence>
<dbReference type="CDD" id="cd09909">
    <property type="entry name" value="HIV-1-like_HR1-HR2"/>
    <property type="match status" value="1"/>
</dbReference>
<dbReference type="GO" id="GO:1903908">
    <property type="term" value="P:positive regulation of plasma membrane raft polarization"/>
    <property type="evidence" value="ECO:0007669"/>
    <property type="project" value="UniProtKB-UniRule"/>
</dbReference>
<feature type="disulfide bond" evidence="32">
    <location>
        <begin position="230"/>
        <end position="241"/>
    </location>
</feature>
<dbReference type="GO" id="GO:0019031">
    <property type="term" value="C:viral envelope"/>
    <property type="evidence" value="ECO:0007669"/>
    <property type="project" value="UniProtKB-KW"/>
</dbReference>
<dbReference type="HAMAP" id="MF_04083">
    <property type="entry name" value="HIV_ENV"/>
    <property type="match status" value="1"/>
</dbReference>
<dbReference type="GO" id="GO:0019082">
    <property type="term" value="P:viral protein processing"/>
    <property type="evidence" value="ECO:0007669"/>
    <property type="project" value="UniProtKB-UniRule"/>
</dbReference>
<dbReference type="GO" id="GO:0039654">
    <property type="term" value="P:fusion of virus membrane with host endosome membrane"/>
    <property type="evidence" value="ECO:0007669"/>
    <property type="project" value="UniProtKB-UniRule"/>
</dbReference>
<dbReference type="GO" id="GO:1903911">
    <property type="term" value="P:positive regulation of receptor clustering"/>
    <property type="evidence" value="ECO:0007669"/>
    <property type="project" value="UniProtKB-UniRule"/>
</dbReference>
<feature type="disulfide bond" evidence="32">
    <location>
        <begin position="59"/>
        <end position="79"/>
    </location>
</feature>
<feature type="short sequence motif" description="YXXL motif; contains endocytosis signal" evidence="32">
    <location>
        <begin position="708"/>
        <end position="711"/>
    </location>
</feature>
<accession>A0A0A1CQL7</accession>
<dbReference type="FunFam" id="1.10.287.210:FF:000001">
    <property type="entry name" value="Envelope glycoprotein gp160"/>
    <property type="match status" value="1"/>
</dbReference>
<keyword evidence="29 32" id="KW-0899">Viral immunoevasion</keyword>
<comment type="domain">
    <text evidence="32">Some of the most genetically diverse regions of the viral genome are present in Env. They are called variable regions 1 through 5 (V1 through V5). Coreceptor usage of gp120 is determined mainly by the primary structure of the third variable region (V3) in the outer domain of gp120. The sequence of V3 determines which coreceptor, CCR5 and/or CXCR4 (corresponding to R5/macrophage, X4/T cell and R5X4/T cell and macrophage tropism), is used to trigger the fusion potential of the Env complex, and hence which cells the virus can infect. Binding to CCR5 involves a region adjacent in addition to V3.</text>
</comment>
<keyword evidence="7 32" id="KW-1168">Fusion of virus membrane with host membrane</keyword>
<evidence type="ECO:0000256" key="22">
    <source>
        <dbReference type="ARBA" id="ARBA00022989"/>
    </source>
</evidence>
<keyword evidence="23 32" id="KW-1039">Host endosome</keyword>
<evidence type="ECO:0000256" key="27">
    <source>
        <dbReference type="ARBA" id="ARBA00023157"/>
    </source>
</evidence>
<reference evidence="37" key="1">
    <citation type="submission" date="2014-08" db="EMBL/GenBank/DDBJ databases">
        <authorList>
            <person name="Buckheit Sturdevant C."/>
            <person name="Joseph S.B."/>
            <person name="Schnell G."/>
            <person name="Price R.W."/>
            <person name="Swanstrom R."/>
            <person name="Spudich S."/>
        </authorList>
    </citation>
    <scope>NUCLEOTIDE SEQUENCE</scope>
    <source>
        <strain evidence="37">9096_022912_CSF_11</strain>
    </source>
</reference>
<dbReference type="Gene3D" id="1.20.5.490">
    <property type="entry name" value="Single helix bin"/>
    <property type="match status" value="1"/>
</dbReference>
<evidence type="ECO:0000256" key="24">
    <source>
        <dbReference type="ARBA" id="ARBA00023054"/>
    </source>
</evidence>
<evidence type="ECO:0000256" key="14">
    <source>
        <dbReference type="ARBA" id="ARBA00022692"/>
    </source>
</evidence>
<keyword evidence="19 32" id="KW-1043">Host membrane</keyword>
<feature type="coiled-coil region" evidence="32">
    <location>
        <begin position="629"/>
        <end position="663"/>
    </location>
</feature>
<evidence type="ECO:0000313" key="37">
    <source>
        <dbReference type="EMBL" id="AIX96770.1"/>
    </source>
</evidence>
<keyword evidence="14 32" id="KW-0812">Transmembrane</keyword>
<keyword evidence="17 32" id="KW-1161">Viral attachment to host cell</keyword>
<dbReference type="Pfam" id="PF00517">
    <property type="entry name" value="GP41"/>
    <property type="match status" value="1"/>
</dbReference>
<evidence type="ECO:0000256" key="11">
    <source>
        <dbReference type="ARBA" id="ARBA00022581"/>
    </source>
</evidence>
<keyword evidence="22 32" id="KW-1133">Transmembrane helix</keyword>
<evidence type="ECO:0000256" key="18">
    <source>
        <dbReference type="ARBA" id="ARBA00022844"/>
    </source>
</evidence>
<dbReference type="Gene3D" id="2.170.40.20">
    <property type="entry name" value="Human immunodeficiency virus 1, Gp160, envelope glycoprotein"/>
    <property type="match status" value="2"/>
</dbReference>
<dbReference type="InterPro" id="IPR036377">
    <property type="entry name" value="Gp120_core_sf"/>
</dbReference>
<dbReference type="FunFam" id="2.170.40.20:FF:000004">
    <property type="entry name" value="Envelope glycoprotein gp160"/>
    <property type="match status" value="1"/>
</dbReference>
<feature type="region of interest" description="Immunosuppression" evidence="32">
    <location>
        <begin position="570"/>
        <end position="588"/>
    </location>
</feature>
<evidence type="ECO:0000256" key="31">
    <source>
        <dbReference type="ARBA" id="ARBA00023296"/>
    </source>
</evidence>
<evidence type="ECO:0000256" key="7">
    <source>
        <dbReference type="ARBA" id="ARBA00022506"/>
    </source>
</evidence>
<dbReference type="Pfam" id="PF00516">
    <property type="entry name" value="GP120"/>
    <property type="match status" value="2"/>
</dbReference>
<dbReference type="GO" id="GO:0019062">
    <property type="term" value="P:virion attachment to host cell"/>
    <property type="evidence" value="ECO:0007669"/>
    <property type="project" value="UniProtKB-UniRule"/>
</dbReference>
<comment type="domain">
    <text evidence="32">The membrane proximal external region (MPER) present in gp41 is a tryptophan-rich region recognized by the antibodies 2F5, Z13, and 4E10. MPER seems to play a role in fusion.</text>
</comment>
<dbReference type="InterPro" id="IPR000328">
    <property type="entry name" value="GP41-like"/>
</dbReference>
<comment type="PTM">
    <text evidence="32">Highly glycosylated by host. The high number of glycan on the protein is reffered to as 'glycan shield' because it contributes to hide protein sequence from adaptive immune system.</text>
</comment>
<evidence type="ECO:0000256" key="16">
    <source>
        <dbReference type="ARBA" id="ARBA00022729"/>
    </source>
</evidence>
<dbReference type="GO" id="GO:0044175">
    <property type="term" value="C:host cell endosome membrane"/>
    <property type="evidence" value="ECO:0007669"/>
    <property type="project" value="UniProtKB-SubCell"/>
</dbReference>
<evidence type="ECO:0000256" key="2">
    <source>
        <dbReference type="ARBA" id="ARBA00004433"/>
    </source>
</evidence>
<feature type="topological domain" description="Cytoplasmic" evidence="32">
    <location>
        <begin position="702"/>
        <end position="852"/>
    </location>
</feature>
<feature type="lipid moiety-binding region" description="S-palmitoyl cysteine; by host" evidence="32">
    <location>
        <position position="760"/>
    </location>
</feature>
<evidence type="ECO:0000256" key="4">
    <source>
        <dbReference type="ARBA" id="ARBA00004563"/>
    </source>
</evidence>
<feature type="region of interest" description="V5" evidence="32">
    <location>
        <begin position="456"/>
        <end position="466"/>
    </location>
</feature>
<feature type="transmembrane region" description="Helical" evidence="33">
    <location>
        <begin position="12"/>
        <end position="32"/>
    </location>
</feature>
<name>A0A0A1CQL7_HV1</name>
<dbReference type="GO" id="GO:0055036">
    <property type="term" value="C:virion membrane"/>
    <property type="evidence" value="ECO:0007669"/>
    <property type="project" value="UniProtKB-SubCell"/>
</dbReference>
<reference evidence="37" key="2">
    <citation type="journal article" date="2015" name="PLoS Pathog.">
        <title>Compartmentalized Replication of R5 T Cell-Tropic HIV-1 in the Central Nervous System Early in the Course of Infection.</title>
        <authorList>
            <person name="Sturdevant C.B."/>
            <person name="Joseph S.B."/>
            <person name="Schnell G."/>
            <person name="Price R.W."/>
            <person name="Swanstrom R."/>
            <person name="Spudich S."/>
        </authorList>
    </citation>
    <scope>NUCLEOTIDE SEQUENCE</scope>
    <source>
        <strain evidence="37">9096_022912_CSF_11</strain>
    </source>
</reference>
<keyword evidence="13 32" id="KW-0165">Cleavage on pair of basic residues</keyword>
<feature type="chain" id="PRO_5023510352" description="Transmembrane protein gp41" evidence="32">
    <location>
        <begin position="507"/>
        <end position="852"/>
    </location>
</feature>
<comment type="subcellular location">
    <molecule>Surface protein gp120</molecule>
    <subcellularLocation>
        <location evidence="32">Virion membrane</location>
        <topology evidence="32">Peripheral membrane protein</topology>
    </subcellularLocation>
    <subcellularLocation>
        <location evidence="32">Host cell membrane</location>
        <topology evidence="32">Peripheral membrane protein</topology>
    </subcellularLocation>
    <subcellularLocation>
        <location evidence="32">Host endosome membrane</location>
        <topology evidence="32">Single-pass type I membrane protein</topology>
    </subcellularLocation>
    <text evidence="32">The surface protein is not anchored to the viral envelope, but associates with the extravirion surface through its binding to TM. It is probably concentrated at the site of budding and incorporated into the virions possibly by contacts between the cytoplasmic tail of Env and the N-terminus of Gag.</text>
</comment>
<keyword evidence="12 32" id="KW-1162">Viral penetration into host cytoplasm</keyword>
<feature type="chain" id="PRO_5023510353" description="Envelope glycoprotein gp160" evidence="32">
    <location>
        <begin position="38"/>
        <end position="852"/>
    </location>
</feature>
<comment type="domain">
    <text evidence="32 33">The 17 amino acids long immunosuppressive region is present in many retroviral envelope proteins. Synthetic peptides derived from this relatively conserved sequence inhibit immune function in vitro and in vivo.</text>
</comment>
<feature type="domain" description="Human immunodeficiency virus 1 envelope glycoprotein Gp120" evidence="35">
    <location>
        <begin position="153"/>
        <end position="506"/>
    </location>
</feature>
<organismHost>
    <name type="scientific">Homo sapiens</name>
    <name type="common">Human</name>
    <dbReference type="NCBI Taxonomy" id="9606"/>
</organismHost>
<feature type="short sequence motif" description="Di-leucine internalization motif" evidence="32">
    <location>
        <begin position="851"/>
        <end position="852"/>
    </location>
</feature>
<evidence type="ECO:0000256" key="34">
    <source>
        <dbReference type="SAM" id="MobiDB-lite"/>
    </source>
</evidence>
<evidence type="ECO:0000256" key="12">
    <source>
        <dbReference type="ARBA" id="ARBA00022595"/>
    </source>
</evidence>
<comment type="domain">
    <text evidence="32">The CD4-binding region is targeted by the antibody b12.</text>
</comment>
<evidence type="ECO:0000256" key="9">
    <source>
        <dbReference type="ARBA" id="ARBA00022511"/>
    </source>
</evidence>
<feature type="region of interest" description="CD4-binding loop" evidence="32">
    <location>
        <begin position="364"/>
        <end position="374"/>
    </location>
</feature>
<dbReference type="FunFam" id="1.20.5.490:FF:000001">
    <property type="entry name" value="Envelope glycoprotein gp160"/>
    <property type="match status" value="1"/>
</dbReference>
<evidence type="ECO:0000256" key="17">
    <source>
        <dbReference type="ARBA" id="ARBA00022804"/>
    </source>
</evidence>
<keyword evidence="31 32" id="KW-1160">Virus entry into host cell</keyword>
<dbReference type="EMBL" id="KM355087">
    <property type="protein sequence ID" value="AIX96770.1"/>
    <property type="molecule type" value="Genomic_RNA"/>
</dbReference>
<evidence type="ECO:0000256" key="5">
    <source>
        <dbReference type="ARBA" id="ARBA00004578"/>
    </source>
</evidence>
<keyword evidence="18 32" id="KW-0946">Virion</keyword>
<evidence type="ECO:0000259" key="35">
    <source>
        <dbReference type="Pfam" id="PF00516"/>
    </source>
</evidence>
<comment type="function">
    <text evidence="32">Transmembrane protein gp41: Acts as a class I viral fusion protein. Under the current model, the protein has at least 3 conformational states: pre-fusion native state, pre-hairpin intermediate state, and post-fusion hairpin state. During fusion of viral and target intracellular membranes, the coiled coil regions (heptad repeats) assume a trimer-of-hairpins structure, positioning the fusion peptide in close proximity to the C-terminal region of the ectodomain. The formation of this structure appears to drive apposition and subsequent fusion of viral and target cell membranes. Complete fusion occurs in host cell endosomes and is dynamin-dependent, however some lipid transfer might occur at the plasma membrane. The virus undergoes clathrin-dependent internalization long before endosomal fusion, thus minimizing the surface exposure of conserved viral epitopes during fusion and reducing the efficacy of inhibitors targeting these epitopes. Membranes fusion leads to delivery of the nucleocapsid into the cytoplasm.</text>
</comment>
<keyword evidence="8 32" id="KW-1170">Fusion of virus membrane with host endosomal membrane</keyword>
<evidence type="ECO:0000259" key="36">
    <source>
        <dbReference type="Pfam" id="PF00517"/>
    </source>
</evidence>
<dbReference type="InterPro" id="IPR037527">
    <property type="entry name" value="Gp160"/>
</dbReference>
<comment type="subcellular location">
    <subcellularLocation>
        <location evidence="3">Host cell membrane</location>
        <topology evidence="3">Peripheral membrane protein</topology>
    </subcellularLocation>
    <subcellularLocation>
        <location evidence="1">Host cell membrane</location>
        <topology evidence="1">Single-pass type I membrane protein</topology>
    </subcellularLocation>
    <subcellularLocation>
        <location evidence="2">Host endosome membrane</location>
        <topology evidence="2">Peripheral membrane protein</topology>
    </subcellularLocation>
    <subcellularLocation>
        <location evidence="5">Host endosome membrane</location>
        <topology evidence="5">Single-pass type I membrane protein</topology>
    </subcellularLocation>
    <subcellularLocation>
        <location evidence="6">Virion membrane</location>
        <topology evidence="6">Peripheral membrane protein</topology>
    </subcellularLocation>
    <subcellularLocation>
        <location evidence="4">Virion membrane</location>
        <topology evidence="4">Single-pass type I membrane protein</topology>
    </subcellularLocation>
</comment>
<evidence type="ECO:0000256" key="1">
    <source>
        <dbReference type="ARBA" id="ARBA00004402"/>
    </source>
</evidence>
<evidence type="ECO:0000256" key="23">
    <source>
        <dbReference type="ARBA" id="ARBA00023046"/>
    </source>
</evidence>
<dbReference type="InterPro" id="IPR000777">
    <property type="entry name" value="HIV1_Gp120"/>
</dbReference>
<keyword evidence="20 32" id="KW-0261">Viral envelope protein</keyword>
<evidence type="ECO:0000256" key="28">
    <source>
        <dbReference type="ARBA" id="ARBA00023180"/>
    </source>
</evidence>
<dbReference type="GO" id="GO:0052031">
    <property type="term" value="P:symbiont-mediated perturbation of host defense response"/>
    <property type="evidence" value="ECO:0007669"/>
    <property type="project" value="UniProtKB-UniRule"/>
</dbReference>
<keyword evidence="30 32" id="KW-0449">Lipoprotein</keyword>
<evidence type="ECO:0000256" key="13">
    <source>
        <dbReference type="ARBA" id="ARBA00022685"/>
    </source>
</evidence>
<evidence type="ECO:0000256" key="19">
    <source>
        <dbReference type="ARBA" id="ARBA00022870"/>
    </source>
</evidence>
<dbReference type="GO" id="GO:0005198">
    <property type="term" value="F:structural molecule activity"/>
    <property type="evidence" value="ECO:0007669"/>
    <property type="project" value="UniProtKB-UniRule"/>
</dbReference>
<gene>
    <name evidence="32 37" type="primary">env</name>
</gene>
<feature type="site" description="Cleavage; by host furin" evidence="32">
    <location>
        <begin position="506"/>
        <end position="507"/>
    </location>
</feature>
<comment type="PTM">
    <text evidence="32">Specific enzymatic cleavages in vivo yield mature proteins. Envelope glycoproteins are synthesized as a inactive precursor that is heavily N-glycosylated and processed likely by host cell furin in the Golgi to yield the mature SU and TM proteins. The cleavage site between SU and TM requires the minimal sequence [KR]-X-[KR]-R. About 2 of the 9 disulfide bonds of gp41 are reduced by P4HB/PDI, following binding to CD4 receptor.</text>
</comment>
<feature type="region of interest" description="MPER; binding to GalCer" evidence="32">
    <location>
        <begin position="658"/>
        <end position="679"/>
    </location>
</feature>
<feature type="domain" description="Retroviral envelope protein GP41-like" evidence="36">
    <location>
        <begin position="526"/>
        <end position="714"/>
    </location>
</feature>
<keyword evidence="21 32" id="KW-1164">Virus endocytosis by host</keyword>
<organism evidence="37">
    <name type="scientific">Human immunodeficiency virus type 1</name>
    <name type="common">HIV-1</name>
    <dbReference type="NCBI Taxonomy" id="11676"/>
    <lineage>
        <taxon>Viruses</taxon>
        <taxon>Riboviria</taxon>
        <taxon>Pararnavirae</taxon>
        <taxon>Artverviricota</taxon>
        <taxon>Revtraviricetes</taxon>
        <taxon>Ortervirales</taxon>
        <taxon>Retroviridae</taxon>
        <taxon>Orthoretrovirinae</taxon>
        <taxon>Lentivirus</taxon>
        <taxon>Lentivirus humimdef1</taxon>
    </lineage>
</organism>
<evidence type="ECO:0000256" key="30">
    <source>
        <dbReference type="ARBA" id="ARBA00023288"/>
    </source>
</evidence>
<evidence type="ECO:0000256" key="10">
    <source>
        <dbReference type="ARBA" id="ARBA00022570"/>
    </source>
</evidence>
<comment type="caution">
    <text evidence="32 33">Lacks conserved residue(s) required for the propagation of feature annotation.</text>
</comment>
<comment type="miscellaneous">
    <text evidence="32">HIV-1 lineages are divided in three main groups, M (for Major), O (for Outlier), and N (for New, or Non-M, Non-O). The vast majority of strains found worldwide belong to the group M. Group O seems to be endemic to and largely confined to Cameroon and neighboring countries in West Central Africa, where these viruses represent a small minority of HIV-1 strains. The group N is represented by a limited number of isolates from Cameroonian persons. The group M is further subdivided in 9 clades or subtypes (A to D, F to H, J and K).</text>
</comment>
<evidence type="ECO:0000256" key="33">
    <source>
        <dbReference type="RuleBase" id="RU363095"/>
    </source>
</evidence>
<dbReference type="GO" id="GO:0019064">
    <property type="term" value="P:fusion of virus membrane with host plasma membrane"/>
    <property type="evidence" value="ECO:0007669"/>
    <property type="project" value="UniProtKB-UniRule"/>
</dbReference>
<feature type="domain" description="Human immunodeficiency virus 1 envelope glycoprotein Gp120" evidence="35">
    <location>
        <begin position="39"/>
        <end position="149"/>
    </location>
</feature>
<evidence type="ECO:0000256" key="3">
    <source>
        <dbReference type="ARBA" id="ARBA00004505"/>
    </source>
</evidence>
<dbReference type="GO" id="GO:0016020">
    <property type="term" value="C:membrane"/>
    <property type="evidence" value="ECO:0007669"/>
    <property type="project" value="UniProtKB-UniRule"/>
</dbReference>
<dbReference type="SUPFAM" id="SSF56502">
    <property type="entry name" value="gp120 core"/>
    <property type="match status" value="2"/>
</dbReference>
<keyword evidence="10 32" id="KW-1165">Clathrin-mediated endocytosis of virus by host</keyword>
<feature type="region of interest" description="Disordered" evidence="34">
    <location>
        <begin position="715"/>
        <end position="739"/>
    </location>
</feature>
<evidence type="ECO:0000256" key="29">
    <source>
        <dbReference type="ARBA" id="ARBA00023280"/>
    </source>
</evidence>
<keyword evidence="15 32" id="KW-0053">Apoptosis</keyword>
<comment type="PTM">
    <text evidence="32">Palmitoylation of the transmembrane protein and of Env polyprotein (prior to its proteolytic cleavage) is essential for their association with host cell membrane lipid rafts. Palmitoylation is therefore required for envelope trafficking to classical lipid rafts, but not for viral replication.</text>
</comment>
<comment type="domain">
    <text evidence="32">The YXXL motif is involved in determining the exact site of viral release at the surface of infected mononuclear cells and promotes endocytosis. YXXL and di-leucine endocytosis motifs interact directly or indirectly with the clathrin adapter complexes, opperate independently, and their activities are not additive.</text>
</comment>
<feature type="disulfide bond" evidence="32">
    <location>
        <begin position="594"/>
        <end position="600"/>
    </location>
</feature>
<comment type="miscellaneous">
    <text evidence="32">Inhibitors targeting HIV-1 viral envelope proteins are used as antiretroviral drugs. Attachment of virions to the cell surface via non-specific interactions and CD4 binding can be blocked by inhibitors that include cyanovirin-N, cyclotriazadisulfonamide analogs, PRO 2000, TNX 355 and PRO 542. In addition, BMS 806 can block CD4-induced conformational changes. Env interactions with the coreceptor molecules can be targeted by CCR5 antagonists including SCH-D, maraviroc (UK 427857) and aplaviroc (GW 873140), and the CXCR4 antagonist AMD 070. Fusion of viral and cellular membranes can be inhibited by peptides such as enfuvirtide and tifuvirtide (T 1249). Resistance to inhibitors associated with mutations in Env are observed. Most of the time, single mutations confer only a modest reduction in drug susceptibility. Combination of several mutations is usually required to develop a high-level drug resistance.</text>
</comment>
<dbReference type="SUPFAM" id="SSF58069">
    <property type="entry name" value="Virus ectodomain"/>
    <property type="match status" value="1"/>
</dbReference>
<keyword evidence="16 32" id="KW-0732">Signal</keyword>
<evidence type="ECO:0000256" key="26">
    <source>
        <dbReference type="ARBA" id="ARBA00023139"/>
    </source>
</evidence>
<keyword evidence="24 32" id="KW-0175">Coiled coil</keyword>
<keyword evidence="27 32" id="KW-1015">Disulfide bond</keyword>
<sequence>MKVKGTRRNYQYSWRGGIMIQWGIMLLGILMICNATEQLWVTVYYGVPVWKDASTTLFCASDAKAYVTERHNVWATHACVPTDPNPQEVVMKNVTEYFDIWNNSMVDQMHEDIISLWDQSLKPCVKLTPLCVTLNCSDYKNNSTTTANTTMEGEMKNCSFNITTSIRDKVKKEYALFYRLDIVPINNNRNDTYRLISCNTSVITQACPKISFEPIPIHYCTPAGFAILKCNNKTFNGKGPCKNVSTVQCTHGIRPVVSTRLLLNGSLAEKEVILRSENFTDNAKTIIVQLNQTVVINCTRPNNNTRKGIPIGPGRAFYATGDIIGDIRQAHCNLSRTEWNNTLKQVVWKLREQYNKTTIIFKPPSGGDPEIVMHSFNCGGEFFYCNTTQLFNSTWENGTSTNTTGNEIITLPCRIKQIINMWQEVGKAMYAPPIGGQIKCSSNITGLLLIRDGGNNSSNNDTFRPGGGNMKDNWRSELYKYKVVSIEPIGVAPTKARRRVVQREKRAVGTIGAMFLGFLGAAGSTMGAASVTLTVQARQLLSGIVQQQNNLLRAIDAQQHLLQLTVWGIKQLQARVLAVERFLRDQQLLGIWGCSGKLICTTNVPWNASWSNKSLNQIWKNMTWMQWEKEIDNYTNLIHTLLEKSQNQQEKNEQELLELDKWASLWNWFSITNWLWYIRIFIIIVGGLVGLRIVFAVLSIVNRVRQGYSPLSLQTHFPASRGPDRPGGTEEEGGEGDRGRSTRLVHGFLALIWDDLRSLCLFSYHRLRDLLLIVARIVELLGHRGWEILKYWWNLLQYWSQELKNSAVSLLNATAIAVAEGTDRVIEVVQRVFRAILNIPTRIRQGFERALL</sequence>
<dbReference type="Gene3D" id="1.10.287.210">
    <property type="match status" value="1"/>
</dbReference>
<proteinExistence type="inferred from homology"/>
<comment type="function">
    <text evidence="32">Surface protein gp120: Attaches the virus to the host lymphoid cell by binding to the primary receptor CD4. This interaction induces a structural rearrangement creating a high affinity binding site for a chemokine coreceptor like CXCR4 and/or CCR5. Acts as a ligand for CD209/DC-SIGN and CLEC4M/DC-SIGNR, which are respectively found on dendritic cells (DCs), and on endothelial cells of liver sinusoids and lymph node sinuses. These interactions allow capture of viral particles at mucosal surfaces by these cells and subsequent transmission to permissive cells. HIV subverts the migration properties of dendritic cells to gain access to CD4+ T-cells in lymph nodes. Virus transmission to permissive T-cells occurs either in trans (without DCs infection, through viral capture and transmission), or in cis (following DCs productive infection, through the usual CD4-gp120 interaction), thereby inducing a robust infection. In trans infection, bound virions remain infectious over days and it is proposed that they are not degraded, but protected in non-lysosomal acidic organelles within the DCs close to the cell membrane thus contributing to the viral infectious potential during DCs' migration from the periphery to the lymphoid tissues. On arrival at lymphoid tissues, intact virions recycle back to DCs' cell surface allowing virus transmission to CD4+ T-cells.</text>
</comment>
<comment type="function">
    <text evidence="32">Envelope glycoprotein gp160: Oligomerizes in the host endoplasmic reticulum into predominantly trimers. In a second time, gp160 transits in the host Golgi, where glycosylation is completed. The precursor is then proteolytically cleaved in the trans-Golgi and thereby activated by cellular furin or furin-like proteases to produce gp120 and gp41.</text>
</comment>
<protein>
    <recommendedName>
        <fullName evidence="32">Envelope glycoprotein gp160</fullName>
    </recommendedName>
    <alternativeName>
        <fullName evidence="32">Env polyprotein</fullName>
    </alternativeName>
    <component>
        <recommendedName>
            <fullName evidence="32">Surface protein gp120</fullName>
            <shortName evidence="32">SU</shortName>
        </recommendedName>
        <alternativeName>
            <fullName evidence="32">Glycoprotein 120</fullName>
            <shortName evidence="32">gp120</shortName>
        </alternativeName>
    </component>
    <component>
        <recommendedName>
            <fullName evidence="32">Transmembrane protein gp41</fullName>
            <shortName evidence="32">TM</shortName>
        </recommendedName>
        <alternativeName>
            <fullName evidence="32">Glycoprotein 41</fullName>
            <shortName evidence="32">gp41</shortName>
        </alternativeName>
    </component>
</protein>
<comment type="similarity">
    <text evidence="32">Belongs to the HIV-1 env protein family.</text>
</comment>
<keyword evidence="28 32" id="KW-0325">Glycoprotein</keyword>
<dbReference type="GO" id="GO:0020002">
    <property type="term" value="C:host cell plasma membrane"/>
    <property type="evidence" value="ECO:0007669"/>
    <property type="project" value="UniProtKB-SubCell"/>
</dbReference>